<feature type="compositionally biased region" description="Polar residues" evidence="2">
    <location>
        <begin position="88"/>
        <end position="108"/>
    </location>
</feature>
<protein>
    <submittedName>
        <fullName evidence="3">Uncharacterized protein</fullName>
    </submittedName>
</protein>
<proteinExistence type="predicted"/>
<accession>A0A397VC05</accession>
<reference evidence="3 4" key="1">
    <citation type="submission" date="2018-06" db="EMBL/GenBank/DDBJ databases">
        <title>Comparative genomics reveals the genomic features of Rhizophagus irregularis, R. cerebriforme, R. diaphanum and Gigaspora rosea, and their symbiotic lifestyle signature.</title>
        <authorList>
            <person name="Morin E."/>
            <person name="San Clemente H."/>
            <person name="Chen E.C.H."/>
            <person name="De La Providencia I."/>
            <person name="Hainaut M."/>
            <person name="Kuo A."/>
            <person name="Kohler A."/>
            <person name="Murat C."/>
            <person name="Tang N."/>
            <person name="Roy S."/>
            <person name="Loubradou J."/>
            <person name="Henrissat B."/>
            <person name="Grigoriev I.V."/>
            <person name="Corradi N."/>
            <person name="Roux C."/>
            <person name="Martin F.M."/>
        </authorList>
    </citation>
    <scope>NUCLEOTIDE SEQUENCE [LARGE SCALE GENOMIC DNA]</scope>
    <source>
        <strain evidence="3 4">DAOM 194757</strain>
    </source>
</reference>
<dbReference type="OrthoDB" id="2437470at2759"/>
<keyword evidence="4" id="KW-1185">Reference proteome</keyword>
<sequence>MANTQSKIESLEEQVSKLVAENNEIKKKYAEVEAENVKLRQVIEENTKRDARVEELEQKNIELETRLAILEQEEKGISTKDALQSLVNSNDTLNDPSSNIIDKTLNSNDTHEQIISRNEESNTSSHEVTTSGNSDTQQELETSTSPTPAKTISLEEKEENEFLDSMYKEQVSNEIKDRIREKKLQRESAGKQVQDLSQFHEITSRDMESRPQVNHNTKTVPSENDQSHVILTESPSLQTEVSELEQEDEIDKNQIVEQGLIQELHLPTKENDSSIKIGNSGDKSGNMSSEESNIVSFGNSAQHLSHLFKTAIKSRQQEILNWYYYSLEFENKVHDITADGKIKDKTARTMIYKEMKPFLPSITQDNLRKKTLRARKLLMLFGKNGVGIDKIKQVTYSANEISKLTNVQIQNIINQVTLKTVPSGNDQTNAEVSASSNSAHDRAYFRNKILGRYPNIHREFSSEKFDYYGIIDKSLCPACKSSHRDEKSIRGRYEAGYYFIK</sequence>
<dbReference type="AlphaFoldDB" id="A0A397VC05"/>
<evidence type="ECO:0000256" key="1">
    <source>
        <dbReference type="SAM" id="Coils"/>
    </source>
</evidence>
<organism evidence="3 4">
    <name type="scientific">Gigaspora rosea</name>
    <dbReference type="NCBI Taxonomy" id="44941"/>
    <lineage>
        <taxon>Eukaryota</taxon>
        <taxon>Fungi</taxon>
        <taxon>Fungi incertae sedis</taxon>
        <taxon>Mucoromycota</taxon>
        <taxon>Glomeromycotina</taxon>
        <taxon>Glomeromycetes</taxon>
        <taxon>Diversisporales</taxon>
        <taxon>Gigasporaceae</taxon>
        <taxon>Gigaspora</taxon>
    </lineage>
</organism>
<evidence type="ECO:0000256" key="2">
    <source>
        <dbReference type="SAM" id="MobiDB-lite"/>
    </source>
</evidence>
<feature type="compositionally biased region" description="Basic and acidic residues" evidence="2">
    <location>
        <begin position="109"/>
        <end position="120"/>
    </location>
</feature>
<gene>
    <name evidence="3" type="ORF">C2G38_2244812</name>
</gene>
<feature type="region of interest" description="Disordered" evidence="2">
    <location>
        <begin position="271"/>
        <end position="292"/>
    </location>
</feature>
<feature type="region of interest" description="Disordered" evidence="2">
    <location>
        <begin position="88"/>
        <end position="150"/>
    </location>
</feature>
<evidence type="ECO:0000313" key="4">
    <source>
        <dbReference type="Proteomes" id="UP000266673"/>
    </source>
</evidence>
<feature type="compositionally biased region" description="Polar residues" evidence="2">
    <location>
        <begin position="211"/>
        <end position="227"/>
    </location>
</feature>
<name>A0A397VC05_9GLOM</name>
<feature type="compositionally biased region" description="Polar residues" evidence="2">
    <location>
        <begin position="121"/>
        <end position="150"/>
    </location>
</feature>
<evidence type="ECO:0000313" key="3">
    <source>
        <dbReference type="EMBL" id="RIB20005.1"/>
    </source>
</evidence>
<keyword evidence="1" id="KW-0175">Coiled coil</keyword>
<dbReference type="EMBL" id="QKWP01000440">
    <property type="protein sequence ID" value="RIB20005.1"/>
    <property type="molecule type" value="Genomic_DNA"/>
</dbReference>
<feature type="coiled-coil region" evidence="1">
    <location>
        <begin position="1"/>
        <end position="73"/>
    </location>
</feature>
<feature type="region of interest" description="Disordered" evidence="2">
    <location>
        <begin position="201"/>
        <end position="227"/>
    </location>
</feature>
<feature type="compositionally biased region" description="Polar residues" evidence="2">
    <location>
        <begin position="274"/>
        <end position="292"/>
    </location>
</feature>
<dbReference type="Proteomes" id="UP000266673">
    <property type="component" value="Unassembled WGS sequence"/>
</dbReference>
<comment type="caution">
    <text evidence="3">The sequence shown here is derived from an EMBL/GenBank/DDBJ whole genome shotgun (WGS) entry which is preliminary data.</text>
</comment>